<dbReference type="EMBL" id="FQWE01000003">
    <property type="protein sequence ID" value="SHF96599.1"/>
    <property type="molecule type" value="Genomic_DNA"/>
</dbReference>
<dbReference type="Gene3D" id="3.40.50.2300">
    <property type="match status" value="1"/>
</dbReference>
<reference evidence="4" key="1">
    <citation type="submission" date="2016-11" db="EMBL/GenBank/DDBJ databases">
        <authorList>
            <person name="Varghese N."/>
            <person name="Submissions S."/>
        </authorList>
    </citation>
    <scope>NUCLEOTIDE SEQUENCE [LARGE SCALE GENOMIC DNA]</scope>
    <source>
        <strain evidence="4">DSM 19741</strain>
    </source>
</reference>
<dbReference type="InterPro" id="IPR058245">
    <property type="entry name" value="NreC/VraR/RcsB-like_REC"/>
</dbReference>
<organism evidence="3 4">
    <name type="scientific">Flavobacterium segetis</name>
    <dbReference type="NCBI Taxonomy" id="271157"/>
    <lineage>
        <taxon>Bacteria</taxon>
        <taxon>Pseudomonadati</taxon>
        <taxon>Bacteroidota</taxon>
        <taxon>Flavobacteriia</taxon>
        <taxon>Flavobacteriales</taxon>
        <taxon>Flavobacteriaceae</taxon>
        <taxon>Flavobacterium</taxon>
    </lineage>
</organism>
<protein>
    <submittedName>
        <fullName evidence="3">DNA-binding response regulator, NarL/FixJ family, contains REC and HTH domains</fullName>
    </submittedName>
</protein>
<dbReference type="SUPFAM" id="SSF52172">
    <property type="entry name" value="CheY-like"/>
    <property type="match status" value="1"/>
</dbReference>
<dbReference type="PROSITE" id="PS50110">
    <property type="entry name" value="RESPONSE_REGULATORY"/>
    <property type="match status" value="1"/>
</dbReference>
<dbReference type="GO" id="GO:0003677">
    <property type="term" value="F:DNA binding"/>
    <property type="evidence" value="ECO:0007669"/>
    <property type="project" value="UniProtKB-KW"/>
</dbReference>
<keyword evidence="4" id="KW-1185">Reference proteome</keyword>
<dbReference type="RefSeq" id="WP_072989107.1">
    <property type="nucleotide sequence ID" value="NZ_FQWE01000003.1"/>
</dbReference>
<feature type="domain" description="Response regulatory" evidence="2">
    <location>
        <begin position="20"/>
        <end position="150"/>
    </location>
</feature>
<dbReference type="GO" id="GO:0000160">
    <property type="term" value="P:phosphorelay signal transduction system"/>
    <property type="evidence" value="ECO:0007669"/>
    <property type="project" value="InterPro"/>
</dbReference>
<accession>A0A1M5FYS6</accession>
<dbReference type="InterPro" id="IPR001789">
    <property type="entry name" value="Sig_transdc_resp-reg_receiver"/>
</dbReference>
<sequence length="237" mass="27290">MNNPDHNNVVPTLKKAINKNILIVDDHPFIIEGYKNAITRYNPDEFSFFITQAKDCESGYNLITDRETVRYDIAFLDISMPSYEEKNIFSGEDLAKLLAEYMPDCKIILLTMFTELLKIKTIIKAINPAGLVIKNDLTFDELLFAFDKIINNDQYYSESVLKLLSQSEINAIEIDQFDKQILFHLSKGTKINEMPKYIPLSIAAIERRKLDLKKLLVINDKSDSELVKEAKNRGLLF</sequence>
<keyword evidence="1" id="KW-0597">Phosphoprotein</keyword>
<dbReference type="CDD" id="cd17535">
    <property type="entry name" value="REC_NarL-like"/>
    <property type="match status" value="1"/>
</dbReference>
<evidence type="ECO:0000256" key="1">
    <source>
        <dbReference type="PROSITE-ProRule" id="PRU00169"/>
    </source>
</evidence>
<evidence type="ECO:0000259" key="2">
    <source>
        <dbReference type="PROSITE" id="PS50110"/>
    </source>
</evidence>
<name>A0A1M5FYS6_9FLAO</name>
<dbReference type="AlphaFoldDB" id="A0A1M5FYS6"/>
<dbReference type="OrthoDB" id="651456at2"/>
<dbReference type="InterPro" id="IPR011006">
    <property type="entry name" value="CheY-like_superfamily"/>
</dbReference>
<gene>
    <name evidence="3" type="ORF">SAMN05444396_103147</name>
</gene>
<dbReference type="Proteomes" id="UP000184036">
    <property type="component" value="Unassembled WGS sequence"/>
</dbReference>
<dbReference type="SMART" id="SM00448">
    <property type="entry name" value="REC"/>
    <property type="match status" value="1"/>
</dbReference>
<dbReference type="Pfam" id="PF00072">
    <property type="entry name" value="Response_reg"/>
    <property type="match status" value="1"/>
</dbReference>
<evidence type="ECO:0000313" key="4">
    <source>
        <dbReference type="Proteomes" id="UP000184036"/>
    </source>
</evidence>
<dbReference type="STRING" id="271157.SAMN05444396_103147"/>
<keyword evidence="3" id="KW-0238">DNA-binding</keyword>
<feature type="modified residue" description="4-aspartylphosphate" evidence="1">
    <location>
        <position position="77"/>
    </location>
</feature>
<evidence type="ECO:0000313" key="3">
    <source>
        <dbReference type="EMBL" id="SHF96599.1"/>
    </source>
</evidence>
<proteinExistence type="predicted"/>